<dbReference type="EMBL" id="AWWI01000115">
    <property type="protein sequence ID" value="PIL19041.1"/>
    <property type="molecule type" value="Genomic_DNA"/>
</dbReference>
<evidence type="ECO:0000313" key="3">
    <source>
        <dbReference type="EMBL" id="PIL19041.1"/>
    </source>
</evidence>
<protein>
    <recommendedName>
        <fullName evidence="2">Isopenicillin N synthase-like Fe(2+) 2OG dioxygenase domain-containing protein</fullName>
    </recommendedName>
</protein>
<accession>A0A2G8RC90</accession>
<dbReference type="InterPro" id="IPR027443">
    <property type="entry name" value="IPNS-like_sf"/>
</dbReference>
<dbReference type="AlphaFoldDB" id="A0A2G8RC90"/>
<dbReference type="InterPro" id="IPR044861">
    <property type="entry name" value="IPNS-like_FE2OG_OXY"/>
</dbReference>
<proteinExistence type="predicted"/>
<gene>
    <name evidence="3" type="ORF">P775_16495</name>
</gene>
<organism evidence="3 4">
    <name type="scientific">Puniceibacterium antarcticum</name>
    <dbReference type="NCBI Taxonomy" id="1206336"/>
    <lineage>
        <taxon>Bacteria</taxon>
        <taxon>Pseudomonadati</taxon>
        <taxon>Pseudomonadota</taxon>
        <taxon>Alphaproteobacteria</taxon>
        <taxon>Rhodobacterales</taxon>
        <taxon>Paracoccaceae</taxon>
        <taxon>Puniceibacterium</taxon>
    </lineage>
</organism>
<dbReference type="Proteomes" id="UP000231259">
    <property type="component" value="Unassembled WGS sequence"/>
</dbReference>
<feature type="region of interest" description="Disordered" evidence="1">
    <location>
        <begin position="105"/>
        <end position="130"/>
    </location>
</feature>
<dbReference type="PANTHER" id="PTHR47990">
    <property type="entry name" value="2-OXOGLUTARATE (2OG) AND FE(II)-DEPENDENT OXYGENASE SUPERFAMILY PROTEIN-RELATED"/>
    <property type="match status" value="1"/>
</dbReference>
<keyword evidence="4" id="KW-1185">Reference proteome</keyword>
<sequence length="130" mass="14922">MTQNDQWIDVPVDPGTFIVNIGDMLEAWSNGILRSTPHRVLNLSPERFSMPYFVAVDYDTEIKPFQQLLSSDAKPRYAPFHAGEHLERMLIRDFPYLRQRKDRRISASSSAGLDRPTANPFESRLNARAS</sequence>
<dbReference type="Gene3D" id="2.60.120.330">
    <property type="entry name" value="B-lactam Antibiotic, Isopenicillin N Synthase, Chain"/>
    <property type="match status" value="1"/>
</dbReference>
<evidence type="ECO:0000256" key="1">
    <source>
        <dbReference type="SAM" id="MobiDB-lite"/>
    </source>
</evidence>
<comment type="caution">
    <text evidence="3">The sequence shown here is derived from an EMBL/GenBank/DDBJ whole genome shotgun (WGS) entry which is preliminary data.</text>
</comment>
<dbReference type="InterPro" id="IPR050231">
    <property type="entry name" value="Iron_ascorbate_oxido_reductase"/>
</dbReference>
<feature type="domain" description="Isopenicillin N synthase-like Fe(2+) 2OG dioxygenase" evidence="2">
    <location>
        <begin position="4"/>
        <end position="54"/>
    </location>
</feature>
<dbReference type="Pfam" id="PF03171">
    <property type="entry name" value="2OG-FeII_Oxy"/>
    <property type="match status" value="1"/>
</dbReference>
<reference evidence="3 4" key="1">
    <citation type="submission" date="2013-09" db="EMBL/GenBank/DDBJ databases">
        <title>Genome sequencing of Phaeobacter antarcticus sp. nov. SM1211.</title>
        <authorList>
            <person name="Zhang X.-Y."/>
            <person name="Liu C."/>
            <person name="Chen X.-L."/>
            <person name="Xie B.-B."/>
            <person name="Qin Q.-L."/>
            <person name="Rong J.-C."/>
            <person name="Zhang Y.-Z."/>
        </authorList>
    </citation>
    <scope>NUCLEOTIDE SEQUENCE [LARGE SCALE GENOMIC DNA]</scope>
    <source>
        <strain evidence="3 4">SM1211</strain>
    </source>
</reference>
<dbReference type="SUPFAM" id="SSF51197">
    <property type="entry name" value="Clavaminate synthase-like"/>
    <property type="match status" value="1"/>
</dbReference>
<evidence type="ECO:0000259" key="2">
    <source>
        <dbReference type="Pfam" id="PF03171"/>
    </source>
</evidence>
<evidence type="ECO:0000313" key="4">
    <source>
        <dbReference type="Proteomes" id="UP000231259"/>
    </source>
</evidence>
<name>A0A2G8RC90_9RHOB</name>